<evidence type="ECO:0000256" key="8">
    <source>
        <dbReference type="ARBA" id="ARBA00023136"/>
    </source>
</evidence>
<keyword evidence="8 9" id="KW-0472">Membrane</keyword>
<keyword evidence="4 9" id="KW-1003">Cell membrane</keyword>
<comment type="similarity">
    <text evidence="2 9">Belongs to the ABC-2 integral membrane protein family.</text>
</comment>
<dbReference type="GO" id="GO:0015920">
    <property type="term" value="P:lipopolysaccharide transport"/>
    <property type="evidence" value="ECO:0007669"/>
    <property type="project" value="TreeGrafter"/>
</dbReference>
<evidence type="ECO:0000313" key="12">
    <source>
        <dbReference type="Proteomes" id="UP001223802"/>
    </source>
</evidence>
<evidence type="ECO:0000256" key="6">
    <source>
        <dbReference type="ARBA" id="ARBA00022989"/>
    </source>
</evidence>
<evidence type="ECO:0000256" key="7">
    <source>
        <dbReference type="ARBA" id="ARBA00023047"/>
    </source>
</evidence>
<gene>
    <name evidence="11" type="ORF">PU634_08715</name>
</gene>
<evidence type="ECO:0000256" key="5">
    <source>
        <dbReference type="ARBA" id="ARBA00022692"/>
    </source>
</evidence>
<dbReference type="InterPro" id="IPR047817">
    <property type="entry name" value="ABC2_TM_bact-type"/>
</dbReference>
<evidence type="ECO:0000259" key="10">
    <source>
        <dbReference type="PROSITE" id="PS51012"/>
    </source>
</evidence>
<dbReference type="KEGG" id="ope:PU634_08715"/>
<sequence>MSTLQGRTPWQVTRSVWFAMFMREAVSRTMADRMGWFWMIAEPVAIIAIMTFIRSFVSGGHQFITGAEFIPWMIVGMMGFFLVREGMTRSQGAVNANKALFAYRQVQPVDPVLIRVYLEGLLRTFIFLLFVLGGLLLGLELFPDNAIKALFGWISLWALGLGLGLVVSVTGTLIPETTKIINMVSLPLLIISGVILPLNVLPHYLLEYLMLNPIVHGLEFIRAGFFHNYRVVHGTSETYLWLWVLALNALGLLLHIRYKERLKAQ</sequence>
<feature type="transmembrane region" description="Helical" evidence="9">
    <location>
        <begin position="121"/>
        <end position="139"/>
    </location>
</feature>
<comment type="subcellular location">
    <subcellularLocation>
        <location evidence="9">Cell inner membrane</location>
        <topology evidence="9">Multi-pass membrane protein</topology>
    </subcellularLocation>
    <subcellularLocation>
        <location evidence="1">Cell membrane</location>
        <topology evidence="1">Multi-pass membrane protein</topology>
    </subcellularLocation>
</comment>
<dbReference type="Pfam" id="PF01061">
    <property type="entry name" value="ABC2_membrane"/>
    <property type="match status" value="1"/>
</dbReference>
<dbReference type="PROSITE" id="PS51012">
    <property type="entry name" value="ABC_TM2"/>
    <property type="match status" value="1"/>
</dbReference>
<dbReference type="GO" id="GO:0140359">
    <property type="term" value="F:ABC-type transporter activity"/>
    <property type="evidence" value="ECO:0007669"/>
    <property type="project" value="InterPro"/>
</dbReference>
<evidence type="ECO:0000256" key="3">
    <source>
        <dbReference type="ARBA" id="ARBA00022448"/>
    </source>
</evidence>
<dbReference type="PANTHER" id="PTHR30413:SF10">
    <property type="entry name" value="CAPSULE POLYSACCHARIDE EXPORT INNER-MEMBRANE PROTEIN CTRC"/>
    <property type="match status" value="1"/>
</dbReference>
<dbReference type="InterPro" id="IPR013525">
    <property type="entry name" value="ABC2_TM"/>
</dbReference>
<dbReference type="GO" id="GO:0015774">
    <property type="term" value="P:polysaccharide transport"/>
    <property type="evidence" value="ECO:0007669"/>
    <property type="project" value="UniProtKB-KW"/>
</dbReference>
<keyword evidence="5 9" id="KW-0812">Transmembrane</keyword>
<evidence type="ECO:0000256" key="9">
    <source>
        <dbReference type="RuleBase" id="RU361157"/>
    </source>
</evidence>
<keyword evidence="7" id="KW-0625">Polysaccharide transport</keyword>
<protein>
    <recommendedName>
        <fullName evidence="9">Transport permease protein</fullName>
    </recommendedName>
</protein>
<dbReference type="Proteomes" id="UP001223802">
    <property type="component" value="Chromosome"/>
</dbReference>
<proteinExistence type="inferred from homology"/>
<dbReference type="PANTHER" id="PTHR30413">
    <property type="entry name" value="INNER MEMBRANE TRANSPORT PERMEASE"/>
    <property type="match status" value="1"/>
</dbReference>
<feature type="domain" description="ABC transmembrane type-2" evidence="10">
    <location>
        <begin position="34"/>
        <end position="258"/>
    </location>
</feature>
<keyword evidence="6 9" id="KW-1133">Transmembrane helix</keyword>
<name>A0AA50KLR0_9GAMM</name>
<keyword evidence="12" id="KW-1185">Reference proteome</keyword>
<feature type="transmembrane region" description="Helical" evidence="9">
    <location>
        <begin position="186"/>
        <end position="206"/>
    </location>
</feature>
<feature type="transmembrane region" description="Helical" evidence="9">
    <location>
        <begin position="151"/>
        <end position="174"/>
    </location>
</feature>
<feature type="transmembrane region" description="Helical" evidence="9">
    <location>
        <begin position="36"/>
        <end position="57"/>
    </location>
</feature>
<keyword evidence="3 9" id="KW-0813">Transport</keyword>
<keyword evidence="7" id="KW-0762">Sugar transport</keyword>
<evidence type="ECO:0000256" key="4">
    <source>
        <dbReference type="ARBA" id="ARBA00022475"/>
    </source>
</evidence>
<reference evidence="11 12" key="1">
    <citation type="submission" date="2023-02" db="EMBL/GenBank/DDBJ databases">
        <title>Complete genome sequence of a novel bacterium Oceanimonas sp. NTOU-MSR1 isolated from marine coast sediment.</title>
        <authorList>
            <person name="Yang H.-T."/>
            <person name="Chen Y.-L."/>
            <person name="Ho Y.-N."/>
        </authorList>
    </citation>
    <scope>NUCLEOTIDE SEQUENCE [LARGE SCALE GENOMIC DNA]</scope>
    <source>
        <strain evidence="11 12">NTOU-MSR1</strain>
    </source>
</reference>
<dbReference type="GO" id="GO:0005886">
    <property type="term" value="C:plasma membrane"/>
    <property type="evidence" value="ECO:0007669"/>
    <property type="project" value="UniProtKB-SubCell"/>
</dbReference>
<feature type="transmembrane region" description="Helical" evidence="9">
    <location>
        <begin position="63"/>
        <end position="83"/>
    </location>
</feature>
<accession>A0AA50KLR0</accession>
<dbReference type="EMBL" id="CP118224">
    <property type="protein sequence ID" value="WMC09212.1"/>
    <property type="molecule type" value="Genomic_DNA"/>
</dbReference>
<dbReference type="RefSeq" id="WP_306760415.1">
    <property type="nucleotide sequence ID" value="NZ_CP118224.1"/>
</dbReference>
<evidence type="ECO:0000256" key="1">
    <source>
        <dbReference type="ARBA" id="ARBA00004651"/>
    </source>
</evidence>
<feature type="transmembrane region" description="Helical" evidence="9">
    <location>
        <begin position="238"/>
        <end position="256"/>
    </location>
</feature>
<dbReference type="AlphaFoldDB" id="A0AA50KLR0"/>
<evidence type="ECO:0000313" key="11">
    <source>
        <dbReference type="EMBL" id="WMC09212.1"/>
    </source>
</evidence>
<evidence type="ECO:0000256" key="2">
    <source>
        <dbReference type="ARBA" id="ARBA00007783"/>
    </source>
</evidence>
<organism evidence="11 12">
    <name type="scientific">Oceanimonas pelagia</name>
    <dbReference type="NCBI Taxonomy" id="3028314"/>
    <lineage>
        <taxon>Bacteria</taxon>
        <taxon>Pseudomonadati</taxon>
        <taxon>Pseudomonadota</taxon>
        <taxon>Gammaproteobacteria</taxon>
        <taxon>Aeromonadales</taxon>
        <taxon>Aeromonadaceae</taxon>
        <taxon>Oceanimonas</taxon>
    </lineage>
</organism>